<reference evidence="2" key="1">
    <citation type="submission" date="2019-03" db="EMBL/GenBank/DDBJ databases">
        <title>Metabolic reconstructions from genomes of highly enriched 'Candidatus Accumulibacter' and 'Candidatus Competibacter' bioreactor populations.</title>
        <authorList>
            <person name="Annavajhala M.K."/>
            <person name="Welles L."/>
            <person name="Abbas B."/>
            <person name="Sorokin D."/>
            <person name="Park H."/>
            <person name="Van Loosdrecht M."/>
            <person name="Chandran K."/>
        </authorList>
    </citation>
    <scope>NUCLEOTIDE SEQUENCE</scope>
    <source>
        <strain evidence="2">SBR_L</strain>
    </source>
</reference>
<feature type="compositionally biased region" description="Basic and acidic residues" evidence="1">
    <location>
        <begin position="183"/>
        <end position="196"/>
    </location>
</feature>
<dbReference type="Proteomes" id="UP000886469">
    <property type="component" value="Unassembled WGS sequence"/>
</dbReference>
<evidence type="ECO:0000256" key="1">
    <source>
        <dbReference type="SAM" id="MobiDB-lite"/>
    </source>
</evidence>
<dbReference type="InterPro" id="IPR011518">
    <property type="entry name" value="Transposase_36"/>
</dbReference>
<keyword evidence="3" id="KW-1185">Reference proteome</keyword>
<sequence length="196" mass="22020">MDTTFCLADKPSLDASHIDDLKQAASKMLGAQRRSFEAEMAVKYCRGSARQAEVVFGWSRHTVEVGLPERRSGIICLGAQEAFCGNQWWEEKHPEVAEALWSLAKTHSQQDPTFRSTLSYTRLTAAEALKQLQGLGFDPEVLPSPSTMADVLNRNGYRLRPVLKAKPQKKFQKPMPSSPISMKKTDKTRREVKPND</sequence>
<organism evidence="2 3">
    <name type="scientific">Candidatus Accumulibacter contiguus</name>
    <dbReference type="NCBI Taxonomy" id="2954381"/>
    <lineage>
        <taxon>Bacteria</taxon>
        <taxon>Pseudomonadati</taxon>
        <taxon>Pseudomonadota</taxon>
        <taxon>Betaproteobacteria</taxon>
        <taxon>Candidatus Accumulibacter</taxon>
    </lineage>
</organism>
<name>A0ABX1T751_9PROT</name>
<proteinExistence type="predicted"/>
<gene>
    <name evidence="2" type="ORF">E4Q08_03495</name>
</gene>
<dbReference type="Pfam" id="PF07592">
    <property type="entry name" value="DDE_Tnp_ISAZ013"/>
    <property type="match status" value="1"/>
</dbReference>
<feature type="region of interest" description="Disordered" evidence="1">
    <location>
        <begin position="166"/>
        <end position="196"/>
    </location>
</feature>
<comment type="caution">
    <text evidence="2">The sequence shown here is derived from an EMBL/GenBank/DDBJ whole genome shotgun (WGS) entry which is preliminary data.</text>
</comment>
<accession>A0ABX1T751</accession>
<evidence type="ECO:0000313" key="3">
    <source>
        <dbReference type="Proteomes" id="UP000886469"/>
    </source>
</evidence>
<protein>
    <submittedName>
        <fullName evidence="2">Transposase</fullName>
    </submittedName>
</protein>
<dbReference type="RefSeq" id="WP_169069365.1">
    <property type="nucleotide sequence ID" value="NZ_SPMX01000007.1"/>
</dbReference>
<dbReference type="EMBL" id="SPMX01000007">
    <property type="protein sequence ID" value="NMQ04391.1"/>
    <property type="molecule type" value="Genomic_DNA"/>
</dbReference>
<evidence type="ECO:0000313" key="2">
    <source>
        <dbReference type="EMBL" id="NMQ04391.1"/>
    </source>
</evidence>